<name>A0ABP0G138_CLALP</name>
<keyword evidence="1" id="KW-0949">S-adenosyl-L-methionine</keyword>
<proteinExistence type="inferred from homology"/>
<dbReference type="EMBL" id="CAWYQH010000097">
    <property type="protein sequence ID" value="CAK8684526.1"/>
    <property type="molecule type" value="Genomic_DNA"/>
</dbReference>
<dbReference type="PANTHER" id="PTHR14663">
    <property type="entry name" value="METHYLTRANSFERASE NSUN7-RELATED"/>
    <property type="match status" value="1"/>
</dbReference>
<feature type="compositionally biased region" description="Basic and acidic residues" evidence="2">
    <location>
        <begin position="672"/>
        <end position="685"/>
    </location>
</feature>
<evidence type="ECO:0000259" key="3">
    <source>
        <dbReference type="PROSITE" id="PS51686"/>
    </source>
</evidence>
<comment type="similarity">
    <text evidence="1">Belongs to the class I-like SAM-binding methyltransferase superfamily. RsmB/NOP family.</text>
</comment>
<reference evidence="4 5" key="1">
    <citation type="submission" date="2024-02" db="EMBL/GenBank/DDBJ databases">
        <authorList>
            <person name="Daric V."/>
            <person name="Darras S."/>
        </authorList>
    </citation>
    <scope>NUCLEOTIDE SEQUENCE [LARGE SCALE GENOMIC DNA]</scope>
</reference>
<dbReference type="PANTHER" id="PTHR14663:SF2">
    <property type="entry name" value="METHYLTRANSFERASE NSUN7-RELATED"/>
    <property type="match status" value="1"/>
</dbReference>
<dbReference type="InterPro" id="IPR001678">
    <property type="entry name" value="MeTrfase_RsmB-F_NOP2_dom"/>
</dbReference>
<feature type="region of interest" description="Disordered" evidence="2">
    <location>
        <begin position="1"/>
        <end position="40"/>
    </location>
</feature>
<gene>
    <name evidence="4" type="ORF">CVLEPA_LOCUS15502</name>
</gene>
<evidence type="ECO:0000313" key="5">
    <source>
        <dbReference type="Proteomes" id="UP001642483"/>
    </source>
</evidence>
<comment type="caution">
    <text evidence="1">Lacks conserved residue(s) required for the propagation of feature annotation.</text>
</comment>
<comment type="caution">
    <text evidence="4">The sequence shown here is derived from an EMBL/GenBank/DDBJ whole genome shotgun (WGS) entry which is preliminary data.</text>
</comment>
<dbReference type="InterPro" id="IPR042620">
    <property type="entry name" value="NSUN7"/>
</dbReference>
<feature type="compositionally biased region" description="Basic residues" evidence="2">
    <location>
        <begin position="686"/>
        <end position="699"/>
    </location>
</feature>
<feature type="domain" description="SAM-dependent MTase RsmB/NOP-type" evidence="3">
    <location>
        <begin position="255"/>
        <end position="633"/>
    </location>
</feature>
<accession>A0ABP0G138</accession>
<sequence length="808" mass="91108">MPDLSIIRRTRSPQNPSSDALLGQESGSEAQLFEDSKNSLTVPGRSQEKVFWLTKSTNHRSEVSLDKTPFGKMPEWMTMQGIEHQRRARSIPDFLAGGHYGYPHEVYEAAAQIFERLAVRKNSGECLVQYAPVPANILPLHFESQRVKRQAYELAYEALKYQELLEDILSDSGYFFAHPASDDTTALIVVMLFDFQNRRWMPRCQIVGEKKNKEVADVEEHLMDHRIRLAAALARCRVKNQSLSIDYILPESVREQEKCASALPQYTWINTVKSKLDAVIQELEKNHYVEFSDPRILMPPRGKCFRLDQHCDDVILFPSDQKEALKCLEIVENGGLVLQDKTSSLAVRSVGALLTEDDECDLIHADVSSGLTTAHLAVLLHNVTKKRFEARELMYGNPRGFYLPGVSSTPQLNWSDEGALRRPTVFAFGVRSDTHREQLQKTMKNLGLKNVKLLSEKFNSIDSKDPRFENVKAVLVTPQCTRTAVANPIEFMLNEGDTESYDVLRDLSHGERHNKANEAGREHTEIVKTALKFSSAQAVVYTTRSIHAQENENVVNSAIKWHRDNGQGNHPFRVCPPILPLTSNDIRESEMEVMSMGRMTSSKSRVNPLKHNFLRMRQSTEMNGCFIAVMSREFDPNDTLSAKDVLRRAALQGLIAPASPLAETKPLSPSKEVTERKEEQGVEKTKRSKSKIAFGKKAKGSSSSHLPKHRKSATKNVDAEDVDRLLETYNNTHRKKKSSSKLTLNNVAQKNINLGFSVAETIDFSENVLSSVGKHDISQPSGGSMQDQVNTDMEKILNKMSSRDDTRM</sequence>
<keyword evidence="5" id="KW-1185">Reference proteome</keyword>
<evidence type="ECO:0000313" key="4">
    <source>
        <dbReference type="EMBL" id="CAK8684526.1"/>
    </source>
</evidence>
<keyword evidence="1" id="KW-0694">RNA-binding</keyword>
<evidence type="ECO:0000256" key="1">
    <source>
        <dbReference type="PROSITE-ProRule" id="PRU01023"/>
    </source>
</evidence>
<dbReference type="Proteomes" id="UP001642483">
    <property type="component" value="Unassembled WGS sequence"/>
</dbReference>
<protein>
    <recommendedName>
        <fullName evidence="3">SAM-dependent MTase RsmB/NOP-type domain-containing protein</fullName>
    </recommendedName>
</protein>
<evidence type="ECO:0000256" key="2">
    <source>
        <dbReference type="SAM" id="MobiDB-lite"/>
    </source>
</evidence>
<organism evidence="4 5">
    <name type="scientific">Clavelina lepadiformis</name>
    <name type="common">Light-bulb sea squirt</name>
    <name type="synonym">Ascidia lepadiformis</name>
    <dbReference type="NCBI Taxonomy" id="159417"/>
    <lineage>
        <taxon>Eukaryota</taxon>
        <taxon>Metazoa</taxon>
        <taxon>Chordata</taxon>
        <taxon>Tunicata</taxon>
        <taxon>Ascidiacea</taxon>
        <taxon>Aplousobranchia</taxon>
        <taxon>Clavelinidae</taxon>
        <taxon>Clavelina</taxon>
    </lineage>
</organism>
<feature type="region of interest" description="Disordered" evidence="2">
    <location>
        <begin position="660"/>
        <end position="719"/>
    </location>
</feature>
<dbReference type="Gene3D" id="3.30.70.1170">
    <property type="entry name" value="Sun protein, domain 3"/>
    <property type="match status" value="1"/>
</dbReference>
<dbReference type="InterPro" id="IPR029063">
    <property type="entry name" value="SAM-dependent_MTases_sf"/>
</dbReference>
<dbReference type="PROSITE" id="PS51686">
    <property type="entry name" value="SAM_MT_RSMB_NOP"/>
    <property type="match status" value="1"/>
</dbReference>
<dbReference type="Gene3D" id="3.40.50.150">
    <property type="entry name" value="Vaccinia Virus protein VP39"/>
    <property type="match status" value="1"/>
</dbReference>
<keyword evidence="1" id="KW-0489">Methyltransferase</keyword>
<keyword evidence="1" id="KW-0808">Transferase</keyword>